<dbReference type="Proteomes" id="UP001058271">
    <property type="component" value="Chromosome"/>
</dbReference>
<evidence type="ECO:0000313" key="2">
    <source>
        <dbReference type="EMBL" id="UWZ40844.1"/>
    </source>
</evidence>
<feature type="compositionally biased region" description="Basic and acidic residues" evidence="1">
    <location>
        <begin position="159"/>
        <end position="169"/>
    </location>
</feature>
<sequence>MSVTPARGRQLSLFGVEARPPAPLDLEGLLLGAGQVGRMGGTGRVSVVVEEAWRCAVLRAECGLRDLVVTCEPTGEDDRWLVRTAYSSALAPLAARWLDDDGKRCPAELALDGRRLRLWVAAAGLYDGQRAYLLRLAPKPRLPEPPPVEEGEAEEEKPEEAAAADRGEPEAAAADQGEPEAVAVPVPENRAAANGRAGGTRVRTADQKPNKRRKKSESQVSAFDPGPDEYADFDAFDGPDEYAEVDPFVDEVRDDWPDSGLAGLPAVVLDPVTDPATEPEPPEIAPEAKQPAENPAEDVIDRRVADNWLAVGEALAAVGLPAVFIAPDQGGPAYRIVGARRIARLAELVGEAPPEALAGAWPG</sequence>
<protein>
    <submittedName>
        <fullName evidence="2">Uncharacterized protein</fullName>
    </submittedName>
</protein>
<dbReference type="EMBL" id="CP073721">
    <property type="protein sequence ID" value="UWZ40844.1"/>
    <property type="molecule type" value="Genomic_DNA"/>
</dbReference>
<feature type="region of interest" description="Disordered" evidence="1">
    <location>
        <begin position="139"/>
        <end position="244"/>
    </location>
</feature>
<dbReference type="RefSeq" id="WP_260729980.1">
    <property type="nucleotide sequence ID" value="NZ_BAAABS010000069.1"/>
</dbReference>
<proteinExistence type="predicted"/>
<reference evidence="2" key="1">
    <citation type="submission" date="2021-04" db="EMBL/GenBank/DDBJ databases">
        <title>Biosynthetic gene clusters of Dactylosporangioum roseum.</title>
        <authorList>
            <person name="Hartkoorn R.C."/>
            <person name="Beaudoing E."/>
            <person name="Hot D."/>
            <person name="Moureu S."/>
        </authorList>
    </citation>
    <scope>NUCLEOTIDE SEQUENCE</scope>
    <source>
        <strain evidence="2">NRRL B-16295</strain>
    </source>
</reference>
<feature type="compositionally biased region" description="Acidic residues" evidence="1">
    <location>
        <begin position="147"/>
        <end position="158"/>
    </location>
</feature>
<evidence type="ECO:0000256" key="1">
    <source>
        <dbReference type="SAM" id="MobiDB-lite"/>
    </source>
</evidence>
<gene>
    <name evidence="2" type="ORF">Drose_01195</name>
</gene>
<keyword evidence="3" id="KW-1185">Reference proteome</keyword>
<feature type="compositionally biased region" description="Acidic residues" evidence="1">
    <location>
        <begin position="226"/>
        <end position="244"/>
    </location>
</feature>
<feature type="compositionally biased region" description="Low complexity" evidence="1">
    <location>
        <begin position="189"/>
        <end position="202"/>
    </location>
</feature>
<feature type="region of interest" description="Disordered" evidence="1">
    <location>
        <begin position="271"/>
        <end position="295"/>
    </location>
</feature>
<organism evidence="2 3">
    <name type="scientific">Dactylosporangium roseum</name>
    <dbReference type="NCBI Taxonomy" id="47989"/>
    <lineage>
        <taxon>Bacteria</taxon>
        <taxon>Bacillati</taxon>
        <taxon>Actinomycetota</taxon>
        <taxon>Actinomycetes</taxon>
        <taxon>Micromonosporales</taxon>
        <taxon>Micromonosporaceae</taxon>
        <taxon>Dactylosporangium</taxon>
    </lineage>
</organism>
<evidence type="ECO:0000313" key="3">
    <source>
        <dbReference type="Proteomes" id="UP001058271"/>
    </source>
</evidence>
<name>A0ABY5ZKS9_9ACTN</name>
<accession>A0ABY5ZKS9</accession>